<evidence type="ECO:0000313" key="5">
    <source>
        <dbReference type="Proteomes" id="UP000307169"/>
    </source>
</evidence>
<keyword evidence="1" id="KW-0732">Signal</keyword>
<dbReference type="AlphaFoldDB" id="A0A4T0PHF6"/>
<organism evidence="4 5">
    <name type="scientific">Wallemia mellicola</name>
    <dbReference type="NCBI Taxonomy" id="1708541"/>
    <lineage>
        <taxon>Eukaryota</taxon>
        <taxon>Fungi</taxon>
        <taxon>Dikarya</taxon>
        <taxon>Basidiomycota</taxon>
        <taxon>Wallemiomycotina</taxon>
        <taxon>Wallemiomycetes</taxon>
        <taxon>Wallemiales</taxon>
        <taxon>Wallemiaceae</taxon>
        <taxon>Wallemia</taxon>
    </lineage>
</organism>
<evidence type="ECO:0008006" key="6">
    <source>
        <dbReference type="Google" id="ProtNLM"/>
    </source>
</evidence>
<dbReference type="SUPFAM" id="SSF51445">
    <property type="entry name" value="(Trans)glycosidases"/>
    <property type="match status" value="1"/>
</dbReference>
<feature type="signal peptide" evidence="1">
    <location>
        <begin position="1"/>
        <end position="17"/>
    </location>
</feature>
<dbReference type="Proteomes" id="UP000307169">
    <property type="component" value="Unassembled WGS sequence"/>
</dbReference>
<sequence length="521" mass="59234">MLPKLLLSLGCLALTLAKPVESGHSWDSLSITTKGRYLSKRVDGSPFFWQGDTAWEIFHRLNKTDVDLYLSDRAEKGFNIIQAVAVAELNGTTHSNYYNQLPLVNQDPTQPIEEYFEYVDYVIDRAADYGILVALVPTWGRYVNCGWRGEPKLFNVENAKEFGRFISNRYPGLPKIIGGDSNGDWACDLPDIQEEYEDNYESNTDQDPYSMLPEIEDTRDVWSSMVDGMKEGEEDLFVIYHPTNTYLNVTGLPLAYGSNYLNGTHEVSMNAVQSGHSVPGINPPNEAIVGWNSVRNYEFIEDMRRAFDGSVIDLENHYEGARLAFEADQRYWTASEVRHGLYNGFFAGSAGITYGAHSIWQFYDPIYNLDQARLYIEPQNNLDPNDSWRNGLHFEAAGQVVYLQNLFKDLKPEVFFSMEPDRSFLQSIDGGEDVLAYAENRHVGALKSDKLYWVYTGFGDAFKVDLSNETGIVSTKWYDTRTGQSQDENSYELDDNNKVMTFYPPTSGTIDNDWVLAIEIQ</sequence>
<dbReference type="Gene3D" id="3.20.20.80">
    <property type="entry name" value="Glycosidases"/>
    <property type="match status" value="1"/>
</dbReference>
<feature type="domain" description="Apiosidase-like catalytic" evidence="3">
    <location>
        <begin position="33"/>
        <end position="410"/>
    </location>
</feature>
<dbReference type="InterPro" id="IPR025277">
    <property type="entry name" value="Apiosidase-like_cat_dom"/>
</dbReference>
<reference evidence="4 5" key="1">
    <citation type="submission" date="2019-03" db="EMBL/GenBank/DDBJ databases">
        <title>Sequencing 25 genomes of Wallemia mellicola.</title>
        <authorList>
            <person name="Gostincar C."/>
        </authorList>
    </citation>
    <scope>NUCLEOTIDE SEQUENCE [LARGE SCALE GENOMIC DNA]</scope>
    <source>
        <strain evidence="4 5">EXF-1262</strain>
    </source>
</reference>
<evidence type="ECO:0000259" key="2">
    <source>
        <dbReference type="Pfam" id="PF12904"/>
    </source>
</evidence>
<name>A0A4T0PHF6_9BASI</name>
<gene>
    <name evidence="4" type="ORF">E3Q17_03101</name>
</gene>
<feature type="domain" description="Putative collagen-binding" evidence="2">
    <location>
        <begin position="438"/>
        <end position="518"/>
    </location>
</feature>
<feature type="chain" id="PRO_5030101658" description="DUF4038 domain-containing protein" evidence="1">
    <location>
        <begin position="18"/>
        <end position="521"/>
    </location>
</feature>
<dbReference type="PANTHER" id="PTHR37836">
    <property type="entry name" value="LMO1036 PROTEIN"/>
    <property type="match status" value="1"/>
</dbReference>
<proteinExistence type="predicted"/>
<dbReference type="InterPro" id="IPR017853">
    <property type="entry name" value="GH"/>
</dbReference>
<evidence type="ECO:0000259" key="3">
    <source>
        <dbReference type="Pfam" id="PF13204"/>
    </source>
</evidence>
<accession>A0A4T0PHF6</accession>
<comment type="caution">
    <text evidence="4">The sequence shown here is derived from an EMBL/GenBank/DDBJ whole genome shotgun (WGS) entry which is preliminary data.</text>
</comment>
<evidence type="ECO:0000256" key="1">
    <source>
        <dbReference type="SAM" id="SignalP"/>
    </source>
</evidence>
<dbReference type="InterPro" id="IPR024749">
    <property type="entry name" value="Collagen-bd_put"/>
</dbReference>
<dbReference type="PANTHER" id="PTHR37836:SF2">
    <property type="entry name" value="DUF4038 DOMAIN-CONTAINING PROTEIN"/>
    <property type="match status" value="1"/>
</dbReference>
<dbReference type="Pfam" id="PF12904">
    <property type="entry name" value="Collagen_bind_2"/>
    <property type="match status" value="1"/>
</dbReference>
<protein>
    <recommendedName>
        <fullName evidence="6">DUF4038 domain-containing protein</fullName>
    </recommendedName>
</protein>
<dbReference type="EMBL" id="SPRH01000040">
    <property type="protein sequence ID" value="TIB98208.1"/>
    <property type="molecule type" value="Genomic_DNA"/>
</dbReference>
<dbReference type="Pfam" id="PF13204">
    <property type="entry name" value="Apiosidase"/>
    <property type="match status" value="1"/>
</dbReference>
<evidence type="ECO:0000313" key="4">
    <source>
        <dbReference type="EMBL" id="TIB98208.1"/>
    </source>
</evidence>